<sequence length="395" mass="44272">MIPPLGESWPLPPSNAIGLSEGGVSAWDLLLSAERAALAIPKPAAKYQDKVVAVRLIAWFLKDFWENNQTTAYQRLLLEILSCNRVTAAPGHPAELEQRHTKVFTLGLDLRNHLLRVFYSRTDRTPSAHASRPSYDQHRASILKSMAEVDDSEGRTHKQAKDDALFRDGYKCVMTGFYDKVTLMKVPELHVKSVAEDVSSVETQVAHLFSESAQSVSLLPFSLGCWIDDHIYAASAMAILKMFGLDGVVERLLGKRVNNLWNVMTMCVSLHKDFDQFLFWFEAVPGEEHTYNVVARHPETFFRQVPKPPRRVKFTIDPQALRDCADQDIPSHLLKLPDQQLMAMRAACARVAAMSGAADQLRLIMEDRDDAQTLADSNTTIYLVDSILRTLPVGA</sequence>
<gene>
    <name evidence="2" type="ORF">GGX14DRAFT_363711</name>
</gene>
<protein>
    <recommendedName>
        <fullName evidence="1">HNH nuclease domain-containing protein</fullName>
    </recommendedName>
</protein>
<organism evidence="2 3">
    <name type="scientific">Mycena pura</name>
    <dbReference type="NCBI Taxonomy" id="153505"/>
    <lineage>
        <taxon>Eukaryota</taxon>
        <taxon>Fungi</taxon>
        <taxon>Dikarya</taxon>
        <taxon>Basidiomycota</taxon>
        <taxon>Agaricomycotina</taxon>
        <taxon>Agaricomycetes</taxon>
        <taxon>Agaricomycetidae</taxon>
        <taxon>Agaricales</taxon>
        <taxon>Marasmiineae</taxon>
        <taxon>Mycenaceae</taxon>
        <taxon>Mycena</taxon>
    </lineage>
</organism>
<feature type="domain" description="HNH nuclease" evidence="1">
    <location>
        <begin position="172"/>
        <end position="282"/>
    </location>
</feature>
<keyword evidence="3" id="KW-1185">Reference proteome</keyword>
<evidence type="ECO:0000313" key="2">
    <source>
        <dbReference type="EMBL" id="KAJ7209979.1"/>
    </source>
</evidence>
<comment type="caution">
    <text evidence="2">The sequence shown here is derived from an EMBL/GenBank/DDBJ whole genome shotgun (WGS) entry which is preliminary data.</text>
</comment>
<dbReference type="Pfam" id="PF13391">
    <property type="entry name" value="HNH_2"/>
    <property type="match status" value="1"/>
</dbReference>
<accession>A0AAD6VE08</accession>
<dbReference type="EMBL" id="JARJCW010000029">
    <property type="protein sequence ID" value="KAJ7209979.1"/>
    <property type="molecule type" value="Genomic_DNA"/>
</dbReference>
<evidence type="ECO:0000313" key="3">
    <source>
        <dbReference type="Proteomes" id="UP001219525"/>
    </source>
</evidence>
<dbReference type="Proteomes" id="UP001219525">
    <property type="component" value="Unassembled WGS sequence"/>
</dbReference>
<name>A0AAD6VE08_9AGAR</name>
<dbReference type="InterPro" id="IPR003615">
    <property type="entry name" value="HNH_nuc"/>
</dbReference>
<proteinExistence type="predicted"/>
<dbReference type="AlphaFoldDB" id="A0AAD6VE08"/>
<evidence type="ECO:0000259" key="1">
    <source>
        <dbReference type="Pfam" id="PF13391"/>
    </source>
</evidence>
<reference evidence="2" key="1">
    <citation type="submission" date="2023-03" db="EMBL/GenBank/DDBJ databases">
        <title>Massive genome expansion in bonnet fungi (Mycena s.s.) driven by repeated elements and novel gene families across ecological guilds.</title>
        <authorList>
            <consortium name="Lawrence Berkeley National Laboratory"/>
            <person name="Harder C.B."/>
            <person name="Miyauchi S."/>
            <person name="Viragh M."/>
            <person name="Kuo A."/>
            <person name="Thoen E."/>
            <person name="Andreopoulos B."/>
            <person name="Lu D."/>
            <person name="Skrede I."/>
            <person name="Drula E."/>
            <person name="Henrissat B."/>
            <person name="Morin E."/>
            <person name="Kohler A."/>
            <person name="Barry K."/>
            <person name="LaButti K."/>
            <person name="Morin E."/>
            <person name="Salamov A."/>
            <person name="Lipzen A."/>
            <person name="Mereny Z."/>
            <person name="Hegedus B."/>
            <person name="Baldrian P."/>
            <person name="Stursova M."/>
            <person name="Weitz H."/>
            <person name="Taylor A."/>
            <person name="Grigoriev I.V."/>
            <person name="Nagy L.G."/>
            <person name="Martin F."/>
            <person name="Kauserud H."/>
        </authorList>
    </citation>
    <scope>NUCLEOTIDE SEQUENCE</scope>
    <source>
        <strain evidence="2">9144</strain>
    </source>
</reference>